<dbReference type="SUPFAM" id="SSF52540">
    <property type="entry name" value="P-loop containing nucleoside triphosphate hydrolases"/>
    <property type="match status" value="1"/>
</dbReference>
<keyword evidence="5" id="KW-1185">Reference proteome</keyword>
<feature type="transmembrane region" description="Helical" evidence="2">
    <location>
        <begin position="462"/>
        <end position="484"/>
    </location>
</feature>
<dbReference type="PANTHER" id="PTHR41259">
    <property type="entry name" value="DOUBLE-STRAND BREAK REPAIR RAD50 ATPASE, PUTATIVE-RELATED"/>
    <property type="match status" value="1"/>
</dbReference>
<dbReference type="CDD" id="cd00267">
    <property type="entry name" value="ABC_ATPase"/>
    <property type="match status" value="1"/>
</dbReference>
<dbReference type="Gene3D" id="3.40.50.300">
    <property type="entry name" value="P-loop containing nucleotide triphosphate hydrolases"/>
    <property type="match status" value="2"/>
</dbReference>
<dbReference type="EMBL" id="PNHQ01000015">
    <property type="protein sequence ID" value="PMC79419.1"/>
    <property type="molecule type" value="Genomic_DNA"/>
</dbReference>
<feature type="coiled-coil region" evidence="1">
    <location>
        <begin position="395"/>
        <end position="429"/>
    </location>
</feature>
<feature type="coiled-coil region" evidence="1">
    <location>
        <begin position="184"/>
        <end position="235"/>
    </location>
</feature>
<keyword evidence="1" id="KW-0175">Coiled coil</keyword>
<keyword evidence="2" id="KW-0812">Transmembrane</keyword>
<feature type="transmembrane region" description="Helical" evidence="2">
    <location>
        <begin position="436"/>
        <end position="456"/>
    </location>
</feature>
<reference evidence="4 5" key="1">
    <citation type="submission" date="2017-09" db="EMBL/GenBank/DDBJ databases">
        <title>Bacterial strain isolated from the female urinary microbiota.</title>
        <authorList>
            <person name="Thomas-White K."/>
            <person name="Kumar N."/>
            <person name="Forster S."/>
            <person name="Putonti C."/>
            <person name="Lawley T."/>
            <person name="Wolfe A.J."/>
        </authorList>
    </citation>
    <scope>NUCLEOTIDE SEQUENCE [LARGE SCALE GENOMIC DNA]</scope>
    <source>
        <strain evidence="4 5">UMB0240</strain>
    </source>
</reference>
<keyword evidence="2" id="KW-0472">Membrane</keyword>
<evidence type="ECO:0000313" key="4">
    <source>
        <dbReference type="EMBL" id="PMC79419.1"/>
    </source>
</evidence>
<protein>
    <recommendedName>
        <fullName evidence="3">YhaN AAA domain-containing protein</fullName>
    </recommendedName>
</protein>
<evidence type="ECO:0000256" key="2">
    <source>
        <dbReference type="SAM" id="Phobius"/>
    </source>
</evidence>
<dbReference type="OrthoDB" id="9764467at2"/>
<sequence>MHIQRFEIFGYGKWVDQSFQLTPNLNVFSGLNGSGKTTLMSFLLSVMFGFPNTRRKNARNYDTNDNVKYGGRLYLTNTKYGDVMIERTKTNGKQKLTYTINEGEKQVANDVSFLWNDLSKSDYLAYFGFSEDDLMDFVWDDEEDFAKSLMSIGMSGRQVLTDITPSMRKDADEIFKPNGKKPLLNQKIQEIEAAEGRLNKAQDKEEDYFDLRQAYEQETSRLNRLQTNLKDATSGEIQLELANQQSTSMNEYLQLHDELKHFNFIEFEPELANKWLQYENQSQHIDQQLAELTDETESQLIADESTSGHSAGMNWIVNHPNISEQMVVEARAFRDRMRQNEEFSQELIERRYEKQRLMSLLGAEDMSELPDELTAEERAYWQQRYKALENKRVFYNHSQSDMNNLAEKAQSLEDEYTQLSYELEELEANGRQNDRWIRLLGGVLTGIGIILLVGYFVSSLTFFFGAGVAATIVGIFILIIGMVVQNAKLTQYENKVEAYDLDLQDIQSELNEVQRNKEIQEEQLANLSAESTDIVTELDKLLAEKGGSSNISSQVWLEDTYVDEIFNLDHKIQQLEMTLGVSSFGKAHEQQWADYAATLAEGELSEDIYFQQFEDDYLALRRQQADQDYASYEEQSRANRRQQLQAELSAIRADQERILDQYNYPSGEELLAAIDQQKKMKQKQNRHDILANHLDLDLAVYLQQDRSVSQQLTDLRTEITNMEEEIAELTQSTADKRSQIQEIANEGMAPDLLQAYQALIDEAYQLSVEWAANKLAIATFEKATVGESSDVKERVLTNASRFLLDLSDSRFTSLTFGEEGMSVRLADDAEMSVNQLSRGEKALLFVAMRFAFIDAQLGNIELPIIIDEAFSHLDRKYRANIYRFLQKFASSHQIIFFTVDDTLLDLVEAPAQHVL</sequence>
<dbReference type="Proteomes" id="UP000235701">
    <property type="component" value="Unassembled WGS sequence"/>
</dbReference>
<dbReference type="Pfam" id="PF13514">
    <property type="entry name" value="AAA_27"/>
    <property type="match status" value="1"/>
</dbReference>
<proteinExistence type="predicted"/>
<dbReference type="InterPro" id="IPR027417">
    <property type="entry name" value="P-loop_NTPase"/>
</dbReference>
<dbReference type="AlphaFoldDB" id="A0A2N6UCY6"/>
<gene>
    <name evidence="4" type="ORF">CJ191_06600</name>
</gene>
<organism evidence="4 5">
    <name type="scientific">Aerococcus viridans</name>
    <dbReference type="NCBI Taxonomy" id="1377"/>
    <lineage>
        <taxon>Bacteria</taxon>
        <taxon>Bacillati</taxon>
        <taxon>Bacillota</taxon>
        <taxon>Bacilli</taxon>
        <taxon>Lactobacillales</taxon>
        <taxon>Aerococcaceae</taxon>
        <taxon>Aerococcus</taxon>
    </lineage>
</organism>
<dbReference type="InterPro" id="IPR038734">
    <property type="entry name" value="YhaN_AAA"/>
</dbReference>
<dbReference type="PANTHER" id="PTHR41259:SF1">
    <property type="entry name" value="DOUBLE-STRAND BREAK REPAIR RAD50 ATPASE, PUTATIVE-RELATED"/>
    <property type="match status" value="1"/>
</dbReference>
<accession>A0A2N6UCY6</accession>
<comment type="caution">
    <text evidence="4">The sequence shown here is derived from an EMBL/GenBank/DDBJ whole genome shotgun (WGS) entry which is preliminary data.</text>
</comment>
<dbReference type="RefSeq" id="WP_102199346.1">
    <property type="nucleotide sequence ID" value="NZ_PNHQ01000015.1"/>
</dbReference>
<feature type="coiled-coil region" evidence="1">
    <location>
        <begin position="489"/>
        <end position="530"/>
    </location>
</feature>
<name>A0A2N6UCY6_9LACT</name>
<feature type="domain" description="YhaN AAA" evidence="3">
    <location>
        <begin position="1"/>
        <end position="207"/>
    </location>
</feature>
<evidence type="ECO:0000313" key="5">
    <source>
        <dbReference type="Proteomes" id="UP000235701"/>
    </source>
</evidence>
<evidence type="ECO:0000256" key="1">
    <source>
        <dbReference type="SAM" id="Coils"/>
    </source>
</evidence>
<keyword evidence="2" id="KW-1133">Transmembrane helix</keyword>
<evidence type="ECO:0000259" key="3">
    <source>
        <dbReference type="Pfam" id="PF13514"/>
    </source>
</evidence>
<feature type="coiled-coil region" evidence="1">
    <location>
        <begin position="705"/>
        <end position="739"/>
    </location>
</feature>